<feature type="transmembrane region" description="Helical" evidence="2">
    <location>
        <begin position="18"/>
        <end position="36"/>
    </location>
</feature>
<evidence type="ECO:0000313" key="4">
    <source>
        <dbReference type="EMBL" id="GAA4934330.1"/>
    </source>
</evidence>
<evidence type="ECO:0000256" key="1">
    <source>
        <dbReference type="SAM" id="MobiDB-lite"/>
    </source>
</evidence>
<dbReference type="RefSeq" id="WP_345555873.1">
    <property type="nucleotide sequence ID" value="NZ_BAABIK010000005.1"/>
</dbReference>
<keyword evidence="5" id="KW-1185">Reference proteome</keyword>
<keyword evidence="2" id="KW-1133">Transmembrane helix</keyword>
<dbReference type="EMBL" id="BAABIK010000005">
    <property type="protein sequence ID" value="GAA4934330.1"/>
    <property type="molecule type" value="Genomic_DNA"/>
</dbReference>
<comment type="caution">
    <text evidence="4">The sequence shown here is derived from an EMBL/GenBank/DDBJ whole genome shotgun (WGS) entry which is preliminary data.</text>
</comment>
<feature type="region of interest" description="Disordered" evidence="1">
    <location>
        <begin position="132"/>
        <end position="161"/>
    </location>
</feature>
<feature type="domain" description="Putative Flp pilus-assembly TadG-like N-terminal" evidence="3">
    <location>
        <begin position="14"/>
        <end position="60"/>
    </location>
</feature>
<organism evidence="4 5">
    <name type="scientific">Streptomonospora halophila</name>
    <dbReference type="NCBI Taxonomy" id="427369"/>
    <lineage>
        <taxon>Bacteria</taxon>
        <taxon>Bacillati</taxon>
        <taxon>Actinomycetota</taxon>
        <taxon>Actinomycetes</taxon>
        <taxon>Streptosporangiales</taxon>
        <taxon>Nocardiopsidaceae</taxon>
        <taxon>Streptomonospora</taxon>
    </lineage>
</organism>
<protein>
    <recommendedName>
        <fullName evidence="3">Putative Flp pilus-assembly TadG-like N-terminal domain-containing protein</fullName>
    </recommendedName>
</protein>
<sequence length="232" mass="24381">MATNKTGPAGADSGQANLFMLIGLTLSLIAILLLFVRLGNANNLRTDAQTAADAAALAAAGVARNNAAQSLADDEIPYSRLYDPAEGRAAAEHYAKENGATVEAIRASDDSQGNLGNIVRVEIQTTACQRELREDRSRDWADAACGENDDPGGESSHAGNASATAEVVMPDCQYAFGGSEIVGLTCDGQQVQSFAHAQRLLDIRLTDEEGQYIYQPLGDGLAFAPAQRGRPV</sequence>
<evidence type="ECO:0000313" key="5">
    <source>
        <dbReference type="Proteomes" id="UP001499993"/>
    </source>
</evidence>
<dbReference type="Pfam" id="PF13400">
    <property type="entry name" value="Tad"/>
    <property type="match status" value="1"/>
</dbReference>
<name>A0ABP9G9N7_9ACTN</name>
<keyword evidence="2" id="KW-0472">Membrane</keyword>
<gene>
    <name evidence="4" type="ORF">GCM10023224_13570</name>
</gene>
<reference evidence="5" key="1">
    <citation type="journal article" date="2019" name="Int. J. Syst. Evol. Microbiol.">
        <title>The Global Catalogue of Microorganisms (GCM) 10K type strain sequencing project: providing services to taxonomists for standard genome sequencing and annotation.</title>
        <authorList>
            <consortium name="The Broad Institute Genomics Platform"/>
            <consortium name="The Broad Institute Genome Sequencing Center for Infectious Disease"/>
            <person name="Wu L."/>
            <person name="Ma J."/>
        </authorList>
    </citation>
    <scope>NUCLEOTIDE SEQUENCE [LARGE SCALE GENOMIC DNA]</scope>
    <source>
        <strain evidence="5">JCM 18123</strain>
    </source>
</reference>
<evidence type="ECO:0000259" key="3">
    <source>
        <dbReference type="Pfam" id="PF13400"/>
    </source>
</evidence>
<accession>A0ABP9G9N7</accession>
<evidence type="ECO:0000256" key="2">
    <source>
        <dbReference type="SAM" id="Phobius"/>
    </source>
</evidence>
<feature type="compositionally biased region" description="Basic and acidic residues" evidence="1">
    <location>
        <begin position="132"/>
        <end position="141"/>
    </location>
</feature>
<dbReference type="Proteomes" id="UP001499993">
    <property type="component" value="Unassembled WGS sequence"/>
</dbReference>
<keyword evidence="2" id="KW-0812">Transmembrane</keyword>
<proteinExistence type="predicted"/>
<dbReference type="InterPro" id="IPR028087">
    <property type="entry name" value="Tad_N"/>
</dbReference>